<evidence type="ECO:0000256" key="11">
    <source>
        <dbReference type="PIRSR" id="PIRSR607992-2"/>
    </source>
</evidence>
<evidence type="ECO:0000256" key="10">
    <source>
        <dbReference type="PIRSR" id="PIRSR607992-1"/>
    </source>
</evidence>
<comment type="function">
    <text evidence="12">Membrane-anchoring subunit of succinate dehydrogenase (SDH) that is involved in complex II of the mitochondrial electron transport chain and is responsible for transferring electrons from succinate to ubiquinone (coenzyme Q).</text>
</comment>
<feature type="transmembrane region" description="Helical" evidence="12">
    <location>
        <begin position="144"/>
        <end position="165"/>
    </location>
</feature>
<dbReference type="EMBL" id="CAKOGL010000014">
    <property type="protein sequence ID" value="CAH2094828.1"/>
    <property type="molecule type" value="Genomic_DNA"/>
</dbReference>
<dbReference type="GO" id="GO:0048039">
    <property type="term" value="F:ubiquinone binding"/>
    <property type="evidence" value="ECO:0007669"/>
    <property type="project" value="TreeGrafter"/>
</dbReference>
<name>A0AAU9U6S3_EUPED</name>
<evidence type="ECO:0000256" key="6">
    <source>
        <dbReference type="ARBA" id="ARBA00022946"/>
    </source>
</evidence>
<keyword evidence="7 12" id="KW-1133">Transmembrane helix</keyword>
<evidence type="ECO:0000313" key="13">
    <source>
        <dbReference type="EMBL" id="CAH2094828.1"/>
    </source>
</evidence>
<gene>
    <name evidence="13" type="ORF">EEDITHA_LOCUS10359</name>
</gene>
<dbReference type="GO" id="GO:0005743">
    <property type="term" value="C:mitochondrial inner membrane"/>
    <property type="evidence" value="ECO:0007669"/>
    <property type="project" value="UniProtKB-SubCell"/>
</dbReference>
<evidence type="ECO:0000256" key="12">
    <source>
        <dbReference type="RuleBase" id="RU364031"/>
    </source>
</evidence>
<dbReference type="Gene3D" id="1.20.1300.10">
    <property type="entry name" value="Fumarate reductase/succinate dehydrogenase, transmembrane subunit"/>
    <property type="match status" value="1"/>
</dbReference>
<keyword evidence="12" id="KW-0816">Tricarboxylic acid cycle</keyword>
<keyword evidence="11 12" id="KW-0479">Metal-binding</keyword>
<dbReference type="Pfam" id="PF05328">
    <property type="entry name" value="CybS"/>
    <property type="match status" value="1"/>
</dbReference>
<evidence type="ECO:0000256" key="9">
    <source>
        <dbReference type="ARBA" id="ARBA00023136"/>
    </source>
</evidence>
<dbReference type="InterPro" id="IPR034804">
    <property type="entry name" value="SQR/QFR_C/D"/>
</dbReference>
<evidence type="ECO:0000256" key="5">
    <source>
        <dbReference type="ARBA" id="ARBA00022792"/>
    </source>
</evidence>
<keyword evidence="4 12" id="KW-0812">Transmembrane</keyword>
<feature type="binding site" evidence="10">
    <location>
        <position position="131"/>
    </location>
    <ligand>
        <name>a ubiquinone</name>
        <dbReference type="ChEBI" id="CHEBI:16389"/>
        <note>ligand shared with IP/SDHB</note>
    </ligand>
</feature>
<organism evidence="13 14">
    <name type="scientific">Euphydryas editha</name>
    <name type="common">Edith's checkerspot</name>
    <dbReference type="NCBI Taxonomy" id="104508"/>
    <lineage>
        <taxon>Eukaryota</taxon>
        <taxon>Metazoa</taxon>
        <taxon>Ecdysozoa</taxon>
        <taxon>Arthropoda</taxon>
        <taxon>Hexapoda</taxon>
        <taxon>Insecta</taxon>
        <taxon>Pterygota</taxon>
        <taxon>Neoptera</taxon>
        <taxon>Endopterygota</taxon>
        <taxon>Lepidoptera</taxon>
        <taxon>Glossata</taxon>
        <taxon>Ditrysia</taxon>
        <taxon>Papilionoidea</taxon>
        <taxon>Nymphalidae</taxon>
        <taxon>Nymphalinae</taxon>
        <taxon>Euphydryas</taxon>
    </lineage>
</organism>
<keyword evidence="5 12" id="KW-0999">Mitochondrion inner membrane</keyword>
<evidence type="ECO:0000313" key="14">
    <source>
        <dbReference type="Proteomes" id="UP001153954"/>
    </source>
</evidence>
<keyword evidence="8 12" id="KW-0496">Mitochondrion</keyword>
<comment type="caution">
    <text evidence="13">The sequence shown here is derived from an EMBL/GenBank/DDBJ whole genome shotgun (WGS) entry which is preliminary data.</text>
</comment>
<dbReference type="AlphaFoldDB" id="A0AAU9U6S3"/>
<dbReference type="GO" id="GO:0020037">
    <property type="term" value="F:heme binding"/>
    <property type="evidence" value="ECO:0007669"/>
    <property type="project" value="TreeGrafter"/>
</dbReference>
<dbReference type="PANTHER" id="PTHR13337">
    <property type="entry name" value="SUCCINATE DEHYDROGENASE"/>
    <property type="match status" value="1"/>
</dbReference>
<keyword evidence="9 12" id="KW-0472">Membrane</keyword>
<evidence type="ECO:0000256" key="2">
    <source>
        <dbReference type="ARBA" id="ARBA00007294"/>
    </source>
</evidence>
<comment type="caution">
    <text evidence="12">Lacks conserved residue(s) required for the propagation of feature annotation.</text>
</comment>
<proteinExistence type="inferred from homology"/>
<keyword evidence="11" id="KW-0408">Iron</keyword>
<evidence type="ECO:0000256" key="4">
    <source>
        <dbReference type="ARBA" id="ARBA00022692"/>
    </source>
</evidence>
<evidence type="ECO:0000256" key="8">
    <source>
        <dbReference type="ARBA" id="ARBA00023128"/>
    </source>
</evidence>
<reference evidence="13" key="1">
    <citation type="submission" date="2022-03" db="EMBL/GenBank/DDBJ databases">
        <authorList>
            <person name="Tunstrom K."/>
        </authorList>
    </citation>
    <scope>NUCLEOTIDE SEQUENCE</scope>
</reference>
<evidence type="ECO:0000256" key="1">
    <source>
        <dbReference type="ARBA" id="ARBA00004448"/>
    </source>
</evidence>
<keyword evidence="14" id="KW-1185">Reference proteome</keyword>
<comment type="subcellular location">
    <subcellularLocation>
        <location evidence="1 12">Mitochondrion inner membrane</location>
        <topology evidence="1 12">Multi-pass membrane protein</topology>
    </subcellularLocation>
</comment>
<comment type="similarity">
    <text evidence="2 12">Belongs to the CybS family.</text>
</comment>
<dbReference type="GO" id="GO:0006121">
    <property type="term" value="P:mitochondrial electron transport, succinate to ubiquinone"/>
    <property type="evidence" value="ECO:0007669"/>
    <property type="project" value="TreeGrafter"/>
</dbReference>
<accession>A0AAU9U6S3</accession>
<evidence type="ECO:0000256" key="7">
    <source>
        <dbReference type="ARBA" id="ARBA00022989"/>
    </source>
</evidence>
<dbReference type="InterPro" id="IPR007992">
    <property type="entry name" value="CybS"/>
</dbReference>
<keyword evidence="12" id="KW-0249">Electron transport</keyword>
<dbReference type="PANTHER" id="PTHR13337:SF2">
    <property type="entry name" value="SUCCINATE DEHYDROGENASE [UBIQUINONE] CYTOCHROME B SMALL SUBUNIT, MITOCHONDRIAL"/>
    <property type="match status" value="1"/>
</dbReference>
<sequence>MAFSMFLRTPACTSRLLSQHIMRLGTQPVLKPIENQRTIATINSLKNTLLKTETTPILNSVRSFRTSVVRLSSEKGSDHSKLWVVERVASALLIPLIPLALISPNKVLDSLLAILVTAHSFWGLEAIAVDYVRASIFGPVIPKVAIGLVYLISIATLGGLFYIITHDIGIANSIKQFWAIKSGQKASLVLLLITFIPLQKGEKFVSKLPDSVEGT</sequence>
<evidence type="ECO:0000256" key="3">
    <source>
        <dbReference type="ARBA" id="ARBA00022448"/>
    </source>
</evidence>
<dbReference type="GO" id="GO:0046872">
    <property type="term" value="F:metal ion binding"/>
    <property type="evidence" value="ECO:0007669"/>
    <property type="project" value="UniProtKB-KW"/>
</dbReference>
<dbReference type="Proteomes" id="UP001153954">
    <property type="component" value="Unassembled WGS sequence"/>
</dbReference>
<keyword evidence="12" id="KW-0349">Heme</keyword>
<dbReference type="GO" id="GO:0006099">
    <property type="term" value="P:tricarboxylic acid cycle"/>
    <property type="evidence" value="ECO:0007669"/>
    <property type="project" value="UniProtKB-KW"/>
</dbReference>
<keyword evidence="3 12" id="KW-0813">Transport</keyword>
<keyword evidence="6 12" id="KW-0809">Transit peptide</keyword>
<feature type="binding site" description="axial binding residue" evidence="11">
    <location>
        <position position="119"/>
    </location>
    <ligand>
        <name>heme b</name>
        <dbReference type="ChEBI" id="CHEBI:60344"/>
        <note>ligand shared with SDHC</note>
    </ligand>
    <ligandPart>
        <name>Fe</name>
        <dbReference type="ChEBI" id="CHEBI:18248"/>
    </ligandPart>
</feature>
<dbReference type="SUPFAM" id="SSF81343">
    <property type="entry name" value="Fumarate reductase respiratory complex transmembrane subunits"/>
    <property type="match status" value="1"/>
</dbReference>
<protein>
    <recommendedName>
        <fullName evidence="12">Succinate dehydrogenase [ubiquinone] cytochrome b small subunit</fullName>
    </recommendedName>
</protein>